<dbReference type="InterPro" id="IPR008160">
    <property type="entry name" value="Collagen"/>
</dbReference>
<feature type="coiled-coil region" evidence="5">
    <location>
        <begin position="31"/>
        <end position="58"/>
    </location>
</feature>
<feature type="region of interest" description="Disordered" evidence="6">
    <location>
        <begin position="140"/>
        <end position="208"/>
    </location>
</feature>
<dbReference type="Pfam" id="PF01391">
    <property type="entry name" value="Collagen"/>
    <property type="match status" value="1"/>
</dbReference>
<dbReference type="PANTHER" id="PTHR19143">
    <property type="entry name" value="FIBRINOGEN/TENASCIN/ANGIOPOEITIN"/>
    <property type="match status" value="1"/>
</dbReference>
<name>A0A6P8II21_ACTTE</name>
<feature type="domain" description="Ig-like" evidence="7">
    <location>
        <begin position="298"/>
        <end position="377"/>
    </location>
</feature>
<dbReference type="GeneID" id="116301516"/>
<dbReference type="PROSITE" id="PS00514">
    <property type="entry name" value="FIBRINOGEN_C_1"/>
    <property type="match status" value="1"/>
</dbReference>
<keyword evidence="5" id="KW-0175">Coiled coil</keyword>
<accession>A0A6P8II21</accession>
<dbReference type="KEGG" id="aten:116301516"/>
<dbReference type="CDD" id="cd00087">
    <property type="entry name" value="FReD"/>
    <property type="match status" value="1"/>
</dbReference>
<dbReference type="GO" id="GO:0005615">
    <property type="term" value="C:extracellular space"/>
    <property type="evidence" value="ECO:0007669"/>
    <property type="project" value="TreeGrafter"/>
</dbReference>
<evidence type="ECO:0000256" key="2">
    <source>
        <dbReference type="ARBA" id="ARBA00022530"/>
    </source>
</evidence>
<feature type="domain" description="Fibrinogen C-terminal" evidence="8">
    <location>
        <begin position="469"/>
        <end position="684"/>
    </location>
</feature>
<dbReference type="Pfam" id="PF00147">
    <property type="entry name" value="Fibrinogen_C"/>
    <property type="match status" value="1"/>
</dbReference>
<dbReference type="InterPro" id="IPR003598">
    <property type="entry name" value="Ig_sub2"/>
</dbReference>
<dbReference type="PROSITE" id="PS50835">
    <property type="entry name" value="IG_LIKE"/>
    <property type="match status" value="3"/>
</dbReference>
<dbReference type="OrthoDB" id="10012075at2759"/>
<dbReference type="InParanoid" id="A0A6P8II21"/>
<dbReference type="NCBIfam" id="NF040941">
    <property type="entry name" value="GGGWT_bact"/>
    <property type="match status" value="1"/>
</dbReference>
<dbReference type="Pfam" id="PF13927">
    <property type="entry name" value="Ig_3"/>
    <property type="match status" value="3"/>
</dbReference>
<evidence type="ECO:0000256" key="4">
    <source>
        <dbReference type="ARBA" id="ARBA00023319"/>
    </source>
</evidence>
<keyword evidence="4" id="KW-0393">Immunoglobulin domain</keyword>
<keyword evidence="2" id="KW-0272">Extracellular matrix</keyword>
<dbReference type="FunFam" id="2.60.40.10:FF:000032">
    <property type="entry name" value="palladin isoform X1"/>
    <property type="match status" value="1"/>
</dbReference>
<evidence type="ECO:0000313" key="9">
    <source>
        <dbReference type="Proteomes" id="UP000515163"/>
    </source>
</evidence>
<dbReference type="AlphaFoldDB" id="A0A6P8II21"/>
<evidence type="ECO:0000313" key="10">
    <source>
        <dbReference type="RefSeq" id="XP_031566447.1"/>
    </source>
</evidence>
<evidence type="ECO:0000256" key="1">
    <source>
        <dbReference type="ARBA" id="ARBA00004498"/>
    </source>
</evidence>
<gene>
    <name evidence="10" type="primary">LOC116301516</name>
</gene>
<dbReference type="SMART" id="SM00408">
    <property type="entry name" value="IGc2"/>
    <property type="match status" value="3"/>
</dbReference>
<evidence type="ECO:0000256" key="3">
    <source>
        <dbReference type="ARBA" id="ARBA00023157"/>
    </source>
</evidence>
<keyword evidence="9" id="KW-1185">Reference proteome</keyword>
<sequence>MHQEQLISKPSTKTVAVFFLVLVVLMCCGEFVRIEMILKQQNTKIQQLENKMTFQAVNVDKMAATKGKSFETNANWIKEEGIRKVKQRFRRNVFQNEEEGSSADENHTIYKTIESKLTNMLKEEMTKAMSSLHTAKYLITVSGPQGPPDPPGVRGKRGKKGPRGAIGKPGRTGKQGLPGLKGDPGQNGAPGHRGMPGPKGDRGPSLENPSVVIFPPHLIVSESKPAVLHCSASGYPRPEIVWSKVDGLLAPNRSMVDDNGKLLIENVTFNDSGIYQCQVSSILGKTQTTSRLEVNIRPRLLLKKGPIYAKIEDNVTLPVCHVTGHPQPEVVWQKPLGQLPSKRASLRDNILTLLSIRSEDSGTYLCRAENQLGFEVAGCMLVVVQLPVFIVRPPLVINVTLGSTIMLNCSARGDPPAFISWRKEEQDVPAGQHEIRHGSLIIKNVVSSDSGVYLCSATSAGVADTEAKTRINIVYRDCAQIYKSGERPSGVYTIQPDSQGSFQVYCDMTTDGGGWTVFQRRQDGSVDFYHGWQQYKTGFGNPNGEFWLGNDHIHRLTKRTALMLRIELEDWNAVKYFAKYGSFSIGPESDKYKLKVGSYSGDAGDSMKYHNNMFFTTKDQDNDKNSNNCASQYTGAWWYGACYDSNLNGKYLGNTNDAKGICWTQLMGNFKTFKRSEMKIRSTTF</sequence>
<dbReference type="InterPro" id="IPR014716">
    <property type="entry name" value="Fibrinogen_a/b/g_C_1"/>
</dbReference>
<dbReference type="FunFam" id="3.90.215.10:FF:000001">
    <property type="entry name" value="Tenascin isoform 1"/>
    <property type="match status" value="1"/>
</dbReference>
<feature type="domain" description="Ig-like" evidence="7">
    <location>
        <begin position="209"/>
        <end position="295"/>
    </location>
</feature>
<protein>
    <submittedName>
        <fullName evidence="10">Myosin light chain kinase, smooth muscle-like</fullName>
    </submittedName>
</protein>
<dbReference type="Gene3D" id="2.60.40.10">
    <property type="entry name" value="Immunoglobulins"/>
    <property type="match status" value="3"/>
</dbReference>
<dbReference type="InterPro" id="IPR007110">
    <property type="entry name" value="Ig-like_dom"/>
</dbReference>
<dbReference type="RefSeq" id="XP_031566447.1">
    <property type="nucleotide sequence ID" value="XM_031710587.1"/>
</dbReference>
<keyword evidence="2" id="KW-0964">Secreted</keyword>
<evidence type="ECO:0000259" key="7">
    <source>
        <dbReference type="PROSITE" id="PS50835"/>
    </source>
</evidence>
<evidence type="ECO:0000259" key="8">
    <source>
        <dbReference type="PROSITE" id="PS51406"/>
    </source>
</evidence>
<dbReference type="PANTHER" id="PTHR19143:SF459">
    <property type="entry name" value="FIBRINOGEN C-TERMINAL DOMAIN-CONTAINING PROTEIN"/>
    <property type="match status" value="1"/>
</dbReference>
<dbReference type="InterPro" id="IPR002181">
    <property type="entry name" value="Fibrinogen_a/b/g_C_dom"/>
</dbReference>
<evidence type="ECO:0000256" key="5">
    <source>
        <dbReference type="SAM" id="Coils"/>
    </source>
</evidence>
<dbReference type="InterPro" id="IPR036056">
    <property type="entry name" value="Fibrinogen-like_C"/>
</dbReference>
<reference evidence="10" key="1">
    <citation type="submission" date="2025-08" db="UniProtKB">
        <authorList>
            <consortium name="RefSeq"/>
        </authorList>
    </citation>
    <scope>IDENTIFICATION</scope>
    <source>
        <tissue evidence="10">Tentacle</tissue>
    </source>
</reference>
<dbReference type="SUPFAM" id="SSF56496">
    <property type="entry name" value="Fibrinogen C-terminal domain-like"/>
    <property type="match status" value="1"/>
</dbReference>
<proteinExistence type="predicted"/>
<keyword evidence="3" id="KW-1015">Disulfide bond</keyword>
<evidence type="ECO:0000256" key="6">
    <source>
        <dbReference type="SAM" id="MobiDB-lite"/>
    </source>
</evidence>
<dbReference type="InterPro" id="IPR036179">
    <property type="entry name" value="Ig-like_dom_sf"/>
</dbReference>
<dbReference type="FunCoup" id="A0A6P8II21">
    <property type="interactions" value="475"/>
</dbReference>
<dbReference type="SUPFAM" id="SSF48726">
    <property type="entry name" value="Immunoglobulin"/>
    <property type="match status" value="3"/>
</dbReference>
<feature type="domain" description="Ig-like" evidence="7">
    <location>
        <begin position="387"/>
        <end position="472"/>
    </location>
</feature>
<dbReference type="SMART" id="SM00409">
    <property type="entry name" value="IG"/>
    <property type="match status" value="3"/>
</dbReference>
<dbReference type="InterPro" id="IPR050373">
    <property type="entry name" value="Fibrinogen_C-term_domain"/>
</dbReference>
<dbReference type="InterPro" id="IPR013783">
    <property type="entry name" value="Ig-like_fold"/>
</dbReference>
<comment type="subcellular location">
    <subcellularLocation>
        <location evidence="1">Secreted</location>
        <location evidence="1">Extracellular space</location>
        <location evidence="1">Extracellular matrix</location>
    </subcellularLocation>
</comment>
<dbReference type="SMART" id="SM00186">
    <property type="entry name" value="FBG"/>
    <property type="match status" value="1"/>
</dbReference>
<dbReference type="Gene3D" id="3.90.215.10">
    <property type="entry name" value="Gamma Fibrinogen, chain A, domain 1"/>
    <property type="match status" value="1"/>
</dbReference>
<dbReference type="CDD" id="cd00096">
    <property type="entry name" value="Ig"/>
    <property type="match status" value="2"/>
</dbReference>
<organism evidence="9 10">
    <name type="scientific">Actinia tenebrosa</name>
    <name type="common">Australian red waratah sea anemone</name>
    <dbReference type="NCBI Taxonomy" id="6105"/>
    <lineage>
        <taxon>Eukaryota</taxon>
        <taxon>Metazoa</taxon>
        <taxon>Cnidaria</taxon>
        <taxon>Anthozoa</taxon>
        <taxon>Hexacorallia</taxon>
        <taxon>Actiniaria</taxon>
        <taxon>Actiniidae</taxon>
        <taxon>Actinia</taxon>
    </lineage>
</organism>
<dbReference type="PROSITE" id="PS51406">
    <property type="entry name" value="FIBRINOGEN_C_2"/>
    <property type="match status" value="1"/>
</dbReference>
<dbReference type="Proteomes" id="UP000515163">
    <property type="component" value="Unplaced"/>
</dbReference>
<dbReference type="InterPro" id="IPR020837">
    <property type="entry name" value="Fibrinogen_CS"/>
</dbReference>
<dbReference type="InterPro" id="IPR003599">
    <property type="entry name" value="Ig_sub"/>
</dbReference>